<evidence type="ECO:0000256" key="7">
    <source>
        <dbReference type="ARBA" id="ARBA00024328"/>
    </source>
</evidence>
<evidence type="ECO:0000313" key="10">
    <source>
        <dbReference type="EMBL" id="STX50292.1"/>
    </source>
</evidence>
<dbReference type="AlphaFoldDB" id="A0A378JQ94"/>
<keyword evidence="5" id="KW-0443">Lipid metabolism</keyword>
<protein>
    <recommendedName>
        <fullName evidence="8">Acyl carrier protein AcpXL</fullName>
    </recommendedName>
</protein>
<keyword evidence="4" id="KW-0276">Fatty acid metabolism</keyword>
<dbReference type="Proteomes" id="UP000254794">
    <property type="component" value="Unassembled WGS sequence"/>
</dbReference>
<proteinExistence type="predicted"/>
<dbReference type="GO" id="GO:0036104">
    <property type="term" value="P:Kdo2-lipid A biosynthetic process"/>
    <property type="evidence" value="ECO:0007669"/>
    <property type="project" value="UniProtKB-UniPathway"/>
</dbReference>
<evidence type="ECO:0000256" key="5">
    <source>
        <dbReference type="ARBA" id="ARBA00023098"/>
    </source>
</evidence>
<dbReference type="PANTHER" id="PTHR20863:SF76">
    <property type="entry name" value="CARRIER DOMAIN-CONTAINING PROTEIN"/>
    <property type="match status" value="1"/>
</dbReference>
<dbReference type="PROSITE" id="PS00012">
    <property type="entry name" value="PHOSPHOPANTETHEINE"/>
    <property type="match status" value="1"/>
</dbReference>
<keyword evidence="1" id="KW-0596">Phosphopantetheine</keyword>
<sequence>MNVESVYPKVREIIADVLVIDEDEIKLDSRLITDLGAESIDFLDLVFQLEKEFGIKIPRGQLEKNARGALAEDEFEKGGVLTEEGMQALKDYLTEVPEAYFKPNLKVNEIPMLFTVETFCKLVINAVNTNKSCETVA</sequence>
<keyword evidence="2" id="KW-0444">Lipid biosynthesis</keyword>
<evidence type="ECO:0000256" key="1">
    <source>
        <dbReference type="ARBA" id="ARBA00022450"/>
    </source>
</evidence>
<keyword evidence="6" id="KW-0275">Fatty acid biosynthesis</keyword>
<evidence type="ECO:0000256" key="8">
    <source>
        <dbReference type="ARBA" id="ARBA00024402"/>
    </source>
</evidence>
<keyword evidence="3" id="KW-0597">Phosphoprotein</keyword>
<dbReference type="PROSITE" id="PS50075">
    <property type="entry name" value="CARRIER"/>
    <property type="match status" value="1"/>
</dbReference>
<dbReference type="Pfam" id="PF00550">
    <property type="entry name" value="PP-binding"/>
    <property type="match status" value="1"/>
</dbReference>
<dbReference type="InterPro" id="IPR036736">
    <property type="entry name" value="ACP-like_sf"/>
</dbReference>
<dbReference type="GO" id="GO:0009245">
    <property type="term" value="P:lipid A biosynthetic process"/>
    <property type="evidence" value="ECO:0007669"/>
    <property type="project" value="TreeGrafter"/>
</dbReference>
<evidence type="ECO:0000256" key="2">
    <source>
        <dbReference type="ARBA" id="ARBA00022516"/>
    </source>
</evidence>
<evidence type="ECO:0000259" key="9">
    <source>
        <dbReference type="PROSITE" id="PS50075"/>
    </source>
</evidence>
<dbReference type="Gene3D" id="1.10.1200.10">
    <property type="entry name" value="ACP-like"/>
    <property type="match status" value="1"/>
</dbReference>
<dbReference type="GO" id="GO:0005829">
    <property type="term" value="C:cytosol"/>
    <property type="evidence" value="ECO:0007669"/>
    <property type="project" value="TreeGrafter"/>
</dbReference>
<dbReference type="GO" id="GO:0016020">
    <property type="term" value="C:membrane"/>
    <property type="evidence" value="ECO:0007669"/>
    <property type="project" value="GOC"/>
</dbReference>
<dbReference type="SUPFAM" id="SSF47336">
    <property type="entry name" value="ACP-like"/>
    <property type="match status" value="1"/>
</dbReference>
<dbReference type="EMBL" id="UGOD01000001">
    <property type="protein sequence ID" value="STX50292.1"/>
    <property type="molecule type" value="Genomic_DNA"/>
</dbReference>
<feature type="domain" description="Carrier" evidence="9">
    <location>
        <begin position="4"/>
        <end position="79"/>
    </location>
</feature>
<dbReference type="InterPro" id="IPR003231">
    <property type="entry name" value="ACP"/>
</dbReference>
<keyword evidence="11" id="KW-1185">Reference proteome</keyword>
<name>A0A378JQ94_9GAMM</name>
<evidence type="ECO:0000256" key="3">
    <source>
        <dbReference type="ARBA" id="ARBA00022553"/>
    </source>
</evidence>
<dbReference type="PANTHER" id="PTHR20863">
    <property type="entry name" value="ACYL CARRIER PROTEIN"/>
    <property type="match status" value="1"/>
</dbReference>
<dbReference type="GO" id="GO:0000036">
    <property type="term" value="F:acyl carrier activity"/>
    <property type="evidence" value="ECO:0007669"/>
    <property type="project" value="TreeGrafter"/>
</dbReference>
<comment type="pathway">
    <text evidence="7">Glycolipid biosynthesis; KDO(2)-lipid A biosynthesis.</text>
</comment>
<dbReference type="InterPro" id="IPR006162">
    <property type="entry name" value="Ppantetheine_attach_site"/>
</dbReference>
<dbReference type="GO" id="GO:0000035">
    <property type="term" value="F:acyl binding"/>
    <property type="evidence" value="ECO:0007669"/>
    <property type="project" value="TreeGrafter"/>
</dbReference>
<evidence type="ECO:0000313" key="11">
    <source>
        <dbReference type="Proteomes" id="UP000254794"/>
    </source>
</evidence>
<dbReference type="InterPro" id="IPR009081">
    <property type="entry name" value="PP-bd_ACP"/>
</dbReference>
<dbReference type="UniPathway" id="UPA00360"/>
<reference evidence="10 11" key="1">
    <citation type="submission" date="2018-06" db="EMBL/GenBank/DDBJ databases">
        <authorList>
            <consortium name="Pathogen Informatics"/>
            <person name="Doyle S."/>
        </authorList>
    </citation>
    <scope>NUCLEOTIDE SEQUENCE [LARGE SCALE GENOMIC DNA]</scope>
    <source>
        <strain evidence="10 11">NCTC13316</strain>
    </source>
</reference>
<dbReference type="RefSeq" id="WP_115329979.1">
    <property type="nucleotide sequence ID" value="NZ_CAAAHP010000009.1"/>
</dbReference>
<accession>A0A378JQ94</accession>
<evidence type="ECO:0000256" key="4">
    <source>
        <dbReference type="ARBA" id="ARBA00022832"/>
    </source>
</evidence>
<organism evidence="10 11">
    <name type="scientific">Legionella busanensis</name>
    <dbReference type="NCBI Taxonomy" id="190655"/>
    <lineage>
        <taxon>Bacteria</taxon>
        <taxon>Pseudomonadati</taxon>
        <taxon>Pseudomonadota</taxon>
        <taxon>Gammaproteobacteria</taxon>
        <taxon>Legionellales</taxon>
        <taxon>Legionellaceae</taxon>
        <taxon>Legionella</taxon>
    </lineage>
</organism>
<evidence type="ECO:0000256" key="6">
    <source>
        <dbReference type="ARBA" id="ARBA00023160"/>
    </source>
</evidence>
<gene>
    <name evidence="10" type="primary">acpXL</name>
    <name evidence="10" type="ORF">NCTC13316_00368</name>
</gene>
<dbReference type="OrthoDB" id="9809025at2"/>